<protein>
    <recommendedName>
        <fullName evidence="2">AAA+ ATPase domain-containing protein</fullName>
    </recommendedName>
</protein>
<dbReference type="CDD" id="cd19481">
    <property type="entry name" value="RecA-like_protease"/>
    <property type="match status" value="1"/>
</dbReference>
<dbReference type="SUPFAM" id="SSF52540">
    <property type="entry name" value="P-loop containing nucleoside triphosphate hydrolases"/>
    <property type="match status" value="1"/>
</dbReference>
<organism evidence="3 4">
    <name type="scientific">Apodospora peruviana</name>
    <dbReference type="NCBI Taxonomy" id="516989"/>
    <lineage>
        <taxon>Eukaryota</taxon>
        <taxon>Fungi</taxon>
        <taxon>Dikarya</taxon>
        <taxon>Ascomycota</taxon>
        <taxon>Pezizomycotina</taxon>
        <taxon>Sordariomycetes</taxon>
        <taxon>Sordariomycetidae</taxon>
        <taxon>Sordariales</taxon>
        <taxon>Lasiosphaeriaceae</taxon>
        <taxon>Apodospora</taxon>
    </lineage>
</organism>
<feature type="compositionally biased region" description="Gly residues" evidence="1">
    <location>
        <begin position="1023"/>
        <end position="1032"/>
    </location>
</feature>
<dbReference type="Proteomes" id="UP001283341">
    <property type="component" value="Unassembled WGS sequence"/>
</dbReference>
<dbReference type="Pfam" id="PF23232">
    <property type="entry name" value="AAA_lid_13"/>
    <property type="match status" value="1"/>
</dbReference>
<feature type="compositionally biased region" description="Basic and acidic residues" evidence="1">
    <location>
        <begin position="293"/>
        <end position="303"/>
    </location>
</feature>
<dbReference type="InterPro" id="IPR003593">
    <property type="entry name" value="AAA+_ATPase"/>
</dbReference>
<name>A0AAE0HZQ8_9PEZI</name>
<dbReference type="InterPro" id="IPR003959">
    <property type="entry name" value="ATPase_AAA_core"/>
</dbReference>
<dbReference type="Pfam" id="PF22942">
    <property type="entry name" value="DUF7025"/>
    <property type="match status" value="1"/>
</dbReference>
<dbReference type="PANTHER" id="PTHR46411:SF2">
    <property type="entry name" value="AAA+ ATPASE DOMAIN-CONTAINING PROTEIN"/>
    <property type="match status" value="1"/>
</dbReference>
<dbReference type="InterPro" id="IPR054289">
    <property type="entry name" value="DUF7025"/>
</dbReference>
<dbReference type="GO" id="GO:0005524">
    <property type="term" value="F:ATP binding"/>
    <property type="evidence" value="ECO:0007669"/>
    <property type="project" value="InterPro"/>
</dbReference>
<proteinExistence type="predicted"/>
<feature type="region of interest" description="Disordered" evidence="1">
    <location>
        <begin position="994"/>
        <end position="1066"/>
    </location>
</feature>
<feature type="compositionally biased region" description="Acidic residues" evidence="1">
    <location>
        <begin position="1047"/>
        <end position="1066"/>
    </location>
</feature>
<comment type="caution">
    <text evidence="3">The sequence shown here is derived from an EMBL/GenBank/DDBJ whole genome shotgun (WGS) entry which is preliminary data.</text>
</comment>
<dbReference type="PANTHER" id="PTHR46411">
    <property type="entry name" value="FAMILY ATPASE, PUTATIVE-RELATED"/>
    <property type="match status" value="1"/>
</dbReference>
<dbReference type="Gene3D" id="3.40.50.300">
    <property type="entry name" value="P-loop containing nucleotide triphosphate hydrolases"/>
    <property type="match status" value="1"/>
</dbReference>
<feature type="compositionally biased region" description="Acidic residues" evidence="1">
    <location>
        <begin position="304"/>
        <end position="314"/>
    </location>
</feature>
<dbReference type="SMART" id="SM00382">
    <property type="entry name" value="AAA"/>
    <property type="match status" value="1"/>
</dbReference>
<dbReference type="Pfam" id="PF00004">
    <property type="entry name" value="AAA"/>
    <property type="match status" value="1"/>
</dbReference>
<gene>
    <name evidence="3" type="ORF">B0H66DRAFT_271826</name>
</gene>
<feature type="region of interest" description="Disordered" evidence="1">
    <location>
        <begin position="1"/>
        <end position="76"/>
    </location>
</feature>
<dbReference type="EMBL" id="JAUEDM010000005">
    <property type="protein sequence ID" value="KAK3315820.1"/>
    <property type="molecule type" value="Genomic_DNA"/>
</dbReference>
<evidence type="ECO:0000313" key="4">
    <source>
        <dbReference type="Proteomes" id="UP001283341"/>
    </source>
</evidence>
<accession>A0AAE0HZQ8</accession>
<evidence type="ECO:0000313" key="3">
    <source>
        <dbReference type="EMBL" id="KAK3315820.1"/>
    </source>
</evidence>
<evidence type="ECO:0000259" key="2">
    <source>
        <dbReference type="SMART" id="SM00382"/>
    </source>
</evidence>
<evidence type="ECO:0000256" key="1">
    <source>
        <dbReference type="SAM" id="MobiDB-lite"/>
    </source>
</evidence>
<dbReference type="AlphaFoldDB" id="A0AAE0HZQ8"/>
<dbReference type="InterPro" id="IPR056599">
    <property type="entry name" value="AAA_lid_fung"/>
</dbReference>
<dbReference type="InterPro" id="IPR027417">
    <property type="entry name" value="P-loop_NTPase"/>
</dbReference>
<dbReference type="GO" id="GO:0016887">
    <property type="term" value="F:ATP hydrolysis activity"/>
    <property type="evidence" value="ECO:0007669"/>
    <property type="project" value="InterPro"/>
</dbReference>
<feature type="region of interest" description="Disordered" evidence="1">
    <location>
        <begin position="282"/>
        <end position="332"/>
    </location>
</feature>
<feature type="domain" description="AAA+ ATPase" evidence="2">
    <location>
        <begin position="718"/>
        <end position="842"/>
    </location>
</feature>
<keyword evidence="4" id="KW-1185">Reference proteome</keyword>
<reference evidence="3" key="2">
    <citation type="submission" date="2023-06" db="EMBL/GenBank/DDBJ databases">
        <authorList>
            <consortium name="Lawrence Berkeley National Laboratory"/>
            <person name="Haridas S."/>
            <person name="Hensen N."/>
            <person name="Bonometti L."/>
            <person name="Westerberg I."/>
            <person name="Brannstrom I.O."/>
            <person name="Guillou S."/>
            <person name="Cros-Aarteil S."/>
            <person name="Calhoun S."/>
            <person name="Kuo A."/>
            <person name="Mondo S."/>
            <person name="Pangilinan J."/>
            <person name="Riley R."/>
            <person name="Labutti K."/>
            <person name="Andreopoulos B."/>
            <person name="Lipzen A."/>
            <person name="Chen C."/>
            <person name="Yanf M."/>
            <person name="Daum C."/>
            <person name="Ng V."/>
            <person name="Clum A."/>
            <person name="Steindorff A."/>
            <person name="Ohm R."/>
            <person name="Martin F."/>
            <person name="Silar P."/>
            <person name="Natvig D."/>
            <person name="Lalanne C."/>
            <person name="Gautier V."/>
            <person name="Ament-Velasquez S.L."/>
            <person name="Kruys A."/>
            <person name="Hutchinson M.I."/>
            <person name="Powell A.J."/>
            <person name="Barry K."/>
            <person name="Miller A.N."/>
            <person name="Grigoriev I.V."/>
            <person name="Debuchy R."/>
            <person name="Gladieux P."/>
            <person name="Thoren M.H."/>
            <person name="Johannesson H."/>
        </authorList>
    </citation>
    <scope>NUCLEOTIDE SEQUENCE</scope>
    <source>
        <strain evidence="3">CBS 118394</strain>
    </source>
</reference>
<sequence length="1066" mass="120124">MMGDAIRNPTKDSTPIPETSLPASDPIEDGPQERDPEGPTSAVDVAKAREVTVTGEAAGDKESTNGPPPEVKNDRENLPAKSTEACMELANGVLSLLGQLGPLRADLTQDTTNHMRKLATMAIDLRYSLPQEAKKSRKQRPKRVFRCRVARCLMDIWKFKSSRVFDGAIIQAFYHQYPLFPSTSEPLQSNTLDSPSPEPHRLKFVTELTNDRKNLQRILINSYDIHRELETIMGVTMEFPIIIAPPFKVLVKFLPQLRQRLANLQAEQTGLDAARERIQELVESDNQEVGQRGTDRAEAKNDQSETEDEDDDDSQSSSDSSNPEPYYDPEENSSISHLKLLLDFIDQDLRDIIALRAEIAAGTLTEIAFEDLWHLFEPGELVFVSRGPNQQLLKVCGTTGGQIQLRNYNKEEADRLGLNRLRMPPPRYEPDRPTDILREDASGVGVWTPFTVDCYAMGYDGSEVGPLDICKRIRHYSGKRAITNLDIYPLRFHADSGALLQRMEDRGRKVLASYGHKRYKGATINQAGDETFEDISSDVFIDMKMYFHTGLKPNYGHNLTLGPPPPDNARRMKLGQLLKTKPNPTETSEVHGRNMSGHEVDTKLSEDFMASNRSGLEITKPEVAALSPSHLQLLQYPVIGYAFRYRKWFFLDIDLLEDIDLELESRESGFNELVIPKRYRDLLVALVDNHISGGQEGVDLTDKNTHNNQIDLVKGKGQGVIVLLHGPPGSGKTSTAETIAAYTKRPLYSLTTGDIGTNPQQAERHLIEHTRRADRWGCVLLLDEADVFLMQRDWEKVDRNALVSVFLRELEYYSGIMFLTTNRPGVLDEAFKSRIHITLNYKGVDLESTKAMWTNILNRLERDNKTNDVKVAFNRDELLDFAERHYRQYYKEGATWNGRNIRNAFRTALALGHHERVRMLRDEGVTPAQAARSGKKKWMRVRLTKTNFKKIAKTAYEFEEYIVNLRGRDSDKARDGEVRDDLFDMIGEAVHQARKDYSAGTKGKGRQDGGGHGKMSTSLRAAVGGGSGGKGKGGVKEKTNIGGVDFAYDEDEDEDEDDDEEFSDNE</sequence>
<reference evidence="3" key="1">
    <citation type="journal article" date="2023" name="Mol. Phylogenet. Evol.">
        <title>Genome-scale phylogeny and comparative genomics of the fungal order Sordariales.</title>
        <authorList>
            <person name="Hensen N."/>
            <person name="Bonometti L."/>
            <person name="Westerberg I."/>
            <person name="Brannstrom I.O."/>
            <person name="Guillou S."/>
            <person name="Cros-Aarteil S."/>
            <person name="Calhoun S."/>
            <person name="Haridas S."/>
            <person name="Kuo A."/>
            <person name="Mondo S."/>
            <person name="Pangilinan J."/>
            <person name="Riley R."/>
            <person name="LaButti K."/>
            <person name="Andreopoulos B."/>
            <person name="Lipzen A."/>
            <person name="Chen C."/>
            <person name="Yan M."/>
            <person name="Daum C."/>
            <person name="Ng V."/>
            <person name="Clum A."/>
            <person name="Steindorff A."/>
            <person name="Ohm R.A."/>
            <person name="Martin F."/>
            <person name="Silar P."/>
            <person name="Natvig D.O."/>
            <person name="Lalanne C."/>
            <person name="Gautier V."/>
            <person name="Ament-Velasquez S.L."/>
            <person name="Kruys A."/>
            <person name="Hutchinson M.I."/>
            <person name="Powell A.J."/>
            <person name="Barry K."/>
            <person name="Miller A.N."/>
            <person name="Grigoriev I.V."/>
            <person name="Debuchy R."/>
            <person name="Gladieux P."/>
            <person name="Hiltunen Thoren M."/>
            <person name="Johannesson H."/>
        </authorList>
    </citation>
    <scope>NUCLEOTIDE SEQUENCE</scope>
    <source>
        <strain evidence="3">CBS 118394</strain>
    </source>
</reference>